<evidence type="ECO:0000256" key="1">
    <source>
        <dbReference type="SAM" id="Phobius"/>
    </source>
</evidence>
<name>X1AUK3_9ZZZZ</name>
<organism evidence="2">
    <name type="scientific">marine sediment metagenome</name>
    <dbReference type="NCBI Taxonomy" id="412755"/>
    <lineage>
        <taxon>unclassified sequences</taxon>
        <taxon>metagenomes</taxon>
        <taxon>ecological metagenomes</taxon>
    </lineage>
</organism>
<evidence type="ECO:0000313" key="2">
    <source>
        <dbReference type="EMBL" id="GAG86644.1"/>
    </source>
</evidence>
<comment type="caution">
    <text evidence="2">The sequence shown here is derived from an EMBL/GenBank/DDBJ whole genome shotgun (WGS) entry which is preliminary data.</text>
</comment>
<keyword evidence="1" id="KW-0472">Membrane</keyword>
<dbReference type="EMBL" id="BART01016824">
    <property type="protein sequence ID" value="GAG86644.1"/>
    <property type="molecule type" value="Genomic_DNA"/>
</dbReference>
<accession>X1AUK3</accession>
<gene>
    <name evidence="2" type="ORF">S01H4_32235</name>
</gene>
<feature type="transmembrane region" description="Helical" evidence="1">
    <location>
        <begin position="6"/>
        <end position="29"/>
    </location>
</feature>
<reference evidence="2" key="1">
    <citation type="journal article" date="2014" name="Front. Microbiol.">
        <title>High frequency of phylogenetically diverse reductive dehalogenase-homologous genes in deep subseafloor sedimentary metagenomes.</title>
        <authorList>
            <person name="Kawai M."/>
            <person name="Futagami T."/>
            <person name="Toyoda A."/>
            <person name="Takaki Y."/>
            <person name="Nishi S."/>
            <person name="Hori S."/>
            <person name="Arai W."/>
            <person name="Tsubouchi T."/>
            <person name="Morono Y."/>
            <person name="Uchiyama I."/>
            <person name="Ito T."/>
            <person name="Fujiyama A."/>
            <person name="Inagaki F."/>
            <person name="Takami H."/>
        </authorList>
    </citation>
    <scope>NUCLEOTIDE SEQUENCE</scope>
    <source>
        <strain evidence="2">Expedition CK06-06</strain>
    </source>
</reference>
<keyword evidence="1" id="KW-0812">Transmembrane</keyword>
<protein>
    <submittedName>
        <fullName evidence="2">Uncharacterized protein</fullName>
    </submittedName>
</protein>
<sequence length="41" mass="4482">MSIKWIIGLMTAFVILTLLSGIIEMQYLGGNAGVLRNIMEA</sequence>
<keyword evidence="1" id="KW-1133">Transmembrane helix</keyword>
<feature type="non-terminal residue" evidence="2">
    <location>
        <position position="41"/>
    </location>
</feature>
<dbReference type="AlphaFoldDB" id="X1AUK3"/>
<proteinExistence type="predicted"/>